<dbReference type="EMBL" id="JBBMFM010000250">
    <property type="protein sequence ID" value="MEQ2428997.1"/>
    <property type="molecule type" value="Genomic_DNA"/>
</dbReference>
<dbReference type="RefSeq" id="WP_008716345.1">
    <property type="nucleotide sequence ID" value="NZ_JBBMFM010000250.1"/>
</dbReference>
<dbReference type="Proteomes" id="UP001454086">
    <property type="component" value="Unassembled WGS sequence"/>
</dbReference>
<protein>
    <submittedName>
        <fullName evidence="1">Uncharacterized protein</fullName>
    </submittedName>
</protein>
<dbReference type="Gene3D" id="3.40.1350.10">
    <property type="match status" value="1"/>
</dbReference>
<name>A0ABV1DH51_9FIRM</name>
<accession>A0ABV1DH51</accession>
<proteinExistence type="predicted"/>
<keyword evidence="2" id="KW-1185">Reference proteome</keyword>
<evidence type="ECO:0000313" key="2">
    <source>
        <dbReference type="Proteomes" id="UP001454086"/>
    </source>
</evidence>
<comment type="caution">
    <text evidence="1">The sequence shown here is derived from an EMBL/GenBank/DDBJ whole genome shotgun (WGS) entry which is preliminary data.</text>
</comment>
<reference evidence="1 2" key="1">
    <citation type="submission" date="2024-03" db="EMBL/GenBank/DDBJ databases">
        <title>Human intestinal bacterial collection.</title>
        <authorList>
            <person name="Pauvert C."/>
            <person name="Hitch T.C.A."/>
            <person name="Clavel T."/>
        </authorList>
    </citation>
    <scope>NUCLEOTIDE SEQUENCE [LARGE SCALE GENOMIC DNA]</scope>
    <source>
        <strain evidence="1 2">CLA-SR-H021</strain>
    </source>
</reference>
<sequence length="135" mass="15926">MDKTESKYRDIQFYSEKNQMLISVHTRDAKTYADILENSPNVVKYKCIVPLDPAFLDEISKVGIRAEHFQILWASDFWIENADGSTSIREIIQMEHLIKKADIQKLELSRRYWKRLDIDDWKVVIMARGGDDYVL</sequence>
<gene>
    <name evidence="1" type="ORF">WMQ36_28945</name>
</gene>
<dbReference type="InterPro" id="IPR011856">
    <property type="entry name" value="tRNA_endonuc-like_dom_sf"/>
</dbReference>
<evidence type="ECO:0000313" key="1">
    <source>
        <dbReference type="EMBL" id="MEQ2428997.1"/>
    </source>
</evidence>
<organism evidence="1 2">
    <name type="scientific">Enterocloster hominis</name>
    <name type="common">ex Hitch et al. 2024</name>
    <dbReference type="NCBI Taxonomy" id="1917870"/>
    <lineage>
        <taxon>Bacteria</taxon>
        <taxon>Bacillati</taxon>
        <taxon>Bacillota</taxon>
        <taxon>Clostridia</taxon>
        <taxon>Lachnospirales</taxon>
        <taxon>Lachnospiraceae</taxon>
        <taxon>Enterocloster</taxon>
    </lineage>
</organism>